<dbReference type="HOGENOM" id="CLU_2211117_0_0_1"/>
<dbReference type="AlphaFoldDB" id="M3AEG1"/>
<protein>
    <submittedName>
        <fullName evidence="1">Uncharacterized protein</fullName>
    </submittedName>
</protein>
<reference evidence="1 2" key="1">
    <citation type="journal article" date="2012" name="PLoS Pathog.">
        <title>Diverse lifestyles and strategies of plant pathogenesis encoded in the genomes of eighteen Dothideomycetes fungi.</title>
        <authorList>
            <person name="Ohm R.A."/>
            <person name="Feau N."/>
            <person name="Henrissat B."/>
            <person name="Schoch C.L."/>
            <person name="Horwitz B.A."/>
            <person name="Barry K.W."/>
            <person name="Condon B.J."/>
            <person name="Copeland A.C."/>
            <person name="Dhillon B."/>
            <person name="Glaser F."/>
            <person name="Hesse C.N."/>
            <person name="Kosti I."/>
            <person name="LaButti K."/>
            <person name="Lindquist E.A."/>
            <person name="Lucas S."/>
            <person name="Salamov A.A."/>
            <person name="Bradshaw R.E."/>
            <person name="Ciuffetti L."/>
            <person name="Hamelin R.C."/>
            <person name="Kema G.H.J."/>
            <person name="Lawrence C."/>
            <person name="Scott J.A."/>
            <person name="Spatafora J.W."/>
            <person name="Turgeon B.G."/>
            <person name="de Wit P.J.G.M."/>
            <person name="Zhong S."/>
            <person name="Goodwin S.B."/>
            <person name="Grigoriev I.V."/>
        </authorList>
    </citation>
    <scope>NUCLEOTIDE SEQUENCE [LARGE SCALE GENOMIC DNA]</scope>
    <source>
        <strain evidence="1 2">CIRAD86</strain>
    </source>
</reference>
<dbReference type="RefSeq" id="XP_007926342.1">
    <property type="nucleotide sequence ID" value="XM_007928151.1"/>
</dbReference>
<dbReference type="GeneID" id="19337343"/>
<organism evidence="1 2">
    <name type="scientific">Pseudocercospora fijiensis (strain CIRAD86)</name>
    <name type="common">Black leaf streak disease fungus</name>
    <name type="synonym">Mycosphaerella fijiensis</name>
    <dbReference type="NCBI Taxonomy" id="383855"/>
    <lineage>
        <taxon>Eukaryota</taxon>
        <taxon>Fungi</taxon>
        <taxon>Dikarya</taxon>
        <taxon>Ascomycota</taxon>
        <taxon>Pezizomycotina</taxon>
        <taxon>Dothideomycetes</taxon>
        <taxon>Dothideomycetidae</taxon>
        <taxon>Mycosphaerellales</taxon>
        <taxon>Mycosphaerellaceae</taxon>
        <taxon>Pseudocercospora</taxon>
    </lineage>
</organism>
<keyword evidence="2" id="KW-1185">Reference proteome</keyword>
<evidence type="ECO:0000313" key="1">
    <source>
        <dbReference type="EMBL" id="EME82981.1"/>
    </source>
</evidence>
<dbReference type="KEGG" id="pfj:MYCFIDRAFT_211214"/>
<evidence type="ECO:0000313" key="2">
    <source>
        <dbReference type="Proteomes" id="UP000016932"/>
    </source>
</evidence>
<dbReference type="EMBL" id="KB446558">
    <property type="protein sequence ID" value="EME82981.1"/>
    <property type="molecule type" value="Genomic_DNA"/>
</dbReference>
<accession>M3AEG1</accession>
<dbReference type="VEuPathDB" id="FungiDB:MYCFIDRAFT_211214"/>
<gene>
    <name evidence="1" type="ORF">MYCFIDRAFT_211214</name>
</gene>
<sequence>MISEGRTWHRQCLLRYPSRSKCRDLCLLATAWAQKTAWTFIFDTTSGYPWAQRPSYFLLCSMNRLTNARCKQRRQGLQAFTENMNGFINVERMALRAAFEQRRIDHK</sequence>
<proteinExistence type="predicted"/>
<dbReference type="Proteomes" id="UP000016932">
    <property type="component" value="Unassembled WGS sequence"/>
</dbReference>
<name>M3AEG1_PSEFD</name>